<dbReference type="InterPro" id="IPR013538">
    <property type="entry name" value="ASHA1/2-like_C"/>
</dbReference>
<feature type="domain" description="Activator of Hsp90 ATPase AHSA1-like N-terminal" evidence="3">
    <location>
        <begin position="13"/>
        <end position="146"/>
    </location>
</feature>
<evidence type="ECO:0000259" key="3">
    <source>
        <dbReference type="SMART" id="SM01000"/>
    </source>
</evidence>
<accession>A0A642UXT8</accession>
<dbReference type="OrthoDB" id="567237at2759"/>
<dbReference type="SMART" id="SM01000">
    <property type="entry name" value="Aha1_N"/>
    <property type="match status" value="1"/>
</dbReference>
<feature type="region of interest" description="Disordered" evidence="2">
    <location>
        <begin position="167"/>
        <end position="191"/>
    </location>
</feature>
<dbReference type="SUPFAM" id="SSF103111">
    <property type="entry name" value="Activator of Hsp90 ATPase, Aha1"/>
    <property type="match status" value="1"/>
</dbReference>
<dbReference type="Proteomes" id="UP000449547">
    <property type="component" value="Unassembled WGS sequence"/>
</dbReference>
<dbReference type="PANTHER" id="PTHR13009:SF22">
    <property type="entry name" value="LD43819P"/>
    <property type="match status" value="1"/>
</dbReference>
<keyword evidence="5" id="KW-1185">Reference proteome</keyword>
<comment type="similarity">
    <text evidence="1">Belongs to the AHA1 family.</text>
</comment>
<dbReference type="Pfam" id="PF08327">
    <property type="entry name" value="AHSA1"/>
    <property type="match status" value="1"/>
</dbReference>
<evidence type="ECO:0000256" key="1">
    <source>
        <dbReference type="ARBA" id="ARBA00006817"/>
    </source>
</evidence>
<proteinExistence type="inferred from homology"/>
<gene>
    <name evidence="4" type="ORF">DIURU_000539</name>
</gene>
<name>A0A642UXT8_DIURU</name>
<evidence type="ECO:0000313" key="4">
    <source>
        <dbReference type="EMBL" id="KAA8907377.1"/>
    </source>
</evidence>
<dbReference type="InterPro" id="IPR023393">
    <property type="entry name" value="START-like_dom_sf"/>
</dbReference>
<organism evidence="4 5">
    <name type="scientific">Diutina rugosa</name>
    <name type="common">Yeast</name>
    <name type="synonym">Candida rugosa</name>
    <dbReference type="NCBI Taxonomy" id="5481"/>
    <lineage>
        <taxon>Eukaryota</taxon>
        <taxon>Fungi</taxon>
        <taxon>Dikarya</taxon>
        <taxon>Ascomycota</taxon>
        <taxon>Saccharomycotina</taxon>
        <taxon>Pichiomycetes</taxon>
        <taxon>Debaryomycetaceae</taxon>
        <taxon>Diutina</taxon>
    </lineage>
</organism>
<dbReference type="Pfam" id="PF09229">
    <property type="entry name" value="Aha1_N"/>
    <property type="match status" value="1"/>
</dbReference>
<dbReference type="Gene3D" id="3.15.10.20">
    <property type="entry name" value="Activator of Hsp90 ATPase Aha1, N-terminal domain"/>
    <property type="match status" value="1"/>
</dbReference>
<dbReference type="AlphaFoldDB" id="A0A642UXT8"/>
<dbReference type="GeneID" id="54779192"/>
<dbReference type="GO" id="GO:0006457">
    <property type="term" value="P:protein folding"/>
    <property type="evidence" value="ECO:0007669"/>
    <property type="project" value="TreeGrafter"/>
</dbReference>
<dbReference type="InterPro" id="IPR036338">
    <property type="entry name" value="Aha1"/>
</dbReference>
<dbReference type="RefSeq" id="XP_034014634.1">
    <property type="nucleotide sequence ID" value="XM_034158366.1"/>
</dbReference>
<feature type="compositionally biased region" description="Low complexity" evidence="2">
    <location>
        <begin position="168"/>
        <end position="191"/>
    </location>
</feature>
<dbReference type="EMBL" id="SWFT01000025">
    <property type="protein sequence ID" value="KAA8907377.1"/>
    <property type="molecule type" value="Genomic_DNA"/>
</dbReference>
<comment type="caution">
    <text evidence="4">The sequence shown here is derived from an EMBL/GenBank/DDBJ whole genome shotgun (WGS) entry which is preliminary data.</text>
</comment>
<protein>
    <recommendedName>
        <fullName evidence="3">Activator of Hsp90 ATPase AHSA1-like N-terminal domain-containing protein</fullName>
    </recommendedName>
</protein>
<dbReference type="VEuPathDB" id="FungiDB:DIURU_000539"/>
<dbReference type="OMA" id="GDCEVNQ"/>
<dbReference type="Gene3D" id="3.30.530.20">
    <property type="match status" value="1"/>
</dbReference>
<dbReference type="GO" id="GO:0005829">
    <property type="term" value="C:cytosol"/>
    <property type="evidence" value="ECO:0007669"/>
    <property type="project" value="TreeGrafter"/>
</dbReference>
<dbReference type="InterPro" id="IPR015310">
    <property type="entry name" value="AHSA1-like_N"/>
</dbReference>
<dbReference type="GO" id="GO:0051087">
    <property type="term" value="F:protein-folding chaperone binding"/>
    <property type="evidence" value="ECO:0007669"/>
    <property type="project" value="InterPro"/>
</dbReference>
<dbReference type="SUPFAM" id="SSF55961">
    <property type="entry name" value="Bet v1-like"/>
    <property type="match status" value="1"/>
</dbReference>
<dbReference type="GO" id="GO:0001671">
    <property type="term" value="F:ATPase activator activity"/>
    <property type="evidence" value="ECO:0007669"/>
    <property type="project" value="InterPro"/>
</dbReference>
<sequence length="338" mass="36966">MVVNNPNNWHWVDKNCLQWSREYFNQVLKGLEANGDGAETAVTSVNKVDGDVDVSQRKGKVISLFNLALTIGFKAKDKDGECQGTINVPELAYDTDADEIQFDINIHNESSSTERFRAVAKKLLVPALRDVLSRFGKDLIIANAGDIQLDPTQVNSQFTKANQEEVVAKNSAGGSSSGASSSGAAKNSSSASSASASTTKVFNTASVYLEPEFNTTAEQLYITLTDRDRVVAWARSTPVMPAYPVPVGSEFSLFGGAVSGKFIKLDPHHEIEQLWRLSDWKPGHYATLDIRLSQGISETNMLVKFTGVPIGEEDRVRANFEEYYVRAIKLTFGFGAVL</sequence>
<dbReference type="CDD" id="cd08892">
    <property type="entry name" value="SRPBCC_Aha1"/>
    <property type="match status" value="1"/>
</dbReference>
<evidence type="ECO:0000256" key="2">
    <source>
        <dbReference type="SAM" id="MobiDB-lite"/>
    </source>
</evidence>
<evidence type="ECO:0000313" key="5">
    <source>
        <dbReference type="Proteomes" id="UP000449547"/>
    </source>
</evidence>
<reference evidence="4 5" key="1">
    <citation type="submission" date="2019-07" db="EMBL/GenBank/DDBJ databases">
        <title>Genome assembly of two rare yeast pathogens: Diutina rugosa and Trichomonascus ciferrii.</title>
        <authorList>
            <person name="Mixao V."/>
            <person name="Saus E."/>
            <person name="Hansen A."/>
            <person name="Lass-Flor C."/>
            <person name="Gabaldon T."/>
        </authorList>
    </citation>
    <scope>NUCLEOTIDE SEQUENCE [LARGE SCALE GENOMIC DNA]</scope>
    <source>
        <strain evidence="4 5">CBS 613</strain>
    </source>
</reference>
<dbReference type="PANTHER" id="PTHR13009">
    <property type="entry name" value="HEAT SHOCK PROTEIN 90 HSP90 CO-CHAPERONE AHA-1"/>
    <property type="match status" value="1"/>
</dbReference>